<dbReference type="EMBL" id="JACEFO010000430">
    <property type="protein sequence ID" value="KAF8769776.1"/>
    <property type="molecule type" value="Genomic_DNA"/>
</dbReference>
<evidence type="ECO:0000313" key="2">
    <source>
        <dbReference type="Proteomes" id="UP000636709"/>
    </source>
</evidence>
<protein>
    <submittedName>
        <fullName evidence="1">Uncharacterized protein</fullName>
    </submittedName>
</protein>
<name>A0A835KS21_9POAL</name>
<dbReference type="Proteomes" id="UP000636709">
    <property type="component" value="Unassembled WGS sequence"/>
</dbReference>
<gene>
    <name evidence="1" type="ORF">HU200_006390</name>
</gene>
<comment type="caution">
    <text evidence="1">The sequence shown here is derived from an EMBL/GenBank/DDBJ whole genome shotgun (WGS) entry which is preliminary data.</text>
</comment>
<accession>A0A835KS21</accession>
<evidence type="ECO:0000313" key="1">
    <source>
        <dbReference type="EMBL" id="KAF8769776.1"/>
    </source>
</evidence>
<sequence length="12" mass="1346">MSMFAGLFGKEK</sequence>
<organism evidence="1 2">
    <name type="scientific">Digitaria exilis</name>
    <dbReference type="NCBI Taxonomy" id="1010633"/>
    <lineage>
        <taxon>Eukaryota</taxon>
        <taxon>Viridiplantae</taxon>
        <taxon>Streptophyta</taxon>
        <taxon>Embryophyta</taxon>
        <taxon>Tracheophyta</taxon>
        <taxon>Spermatophyta</taxon>
        <taxon>Magnoliopsida</taxon>
        <taxon>Liliopsida</taxon>
        <taxon>Poales</taxon>
        <taxon>Poaceae</taxon>
        <taxon>PACMAD clade</taxon>
        <taxon>Panicoideae</taxon>
        <taxon>Panicodae</taxon>
        <taxon>Paniceae</taxon>
        <taxon>Anthephorinae</taxon>
        <taxon>Digitaria</taxon>
    </lineage>
</organism>
<proteinExistence type="predicted"/>
<keyword evidence="2" id="KW-1185">Reference proteome</keyword>
<reference evidence="1" key="1">
    <citation type="submission" date="2020-07" db="EMBL/GenBank/DDBJ databases">
        <title>Genome sequence and genetic diversity analysis of an under-domesticated orphan crop, white fonio (Digitaria exilis).</title>
        <authorList>
            <person name="Bennetzen J.L."/>
            <person name="Chen S."/>
            <person name="Ma X."/>
            <person name="Wang X."/>
            <person name="Yssel A.E.J."/>
            <person name="Chaluvadi S.R."/>
            <person name="Johnson M."/>
            <person name="Gangashetty P."/>
            <person name="Hamidou F."/>
            <person name="Sanogo M.D."/>
            <person name="Zwaenepoel A."/>
            <person name="Wallace J."/>
            <person name="Van De Peer Y."/>
            <person name="Van Deynze A."/>
        </authorList>
    </citation>
    <scope>NUCLEOTIDE SEQUENCE</scope>
    <source>
        <tissue evidence="1">Leaves</tissue>
    </source>
</reference>